<gene>
    <name evidence="3" type="ORF">P5673_002952</name>
</gene>
<keyword evidence="2" id="KW-0472">Membrane</keyword>
<feature type="region of interest" description="Disordered" evidence="1">
    <location>
        <begin position="56"/>
        <end position="79"/>
    </location>
</feature>
<evidence type="ECO:0000313" key="4">
    <source>
        <dbReference type="Proteomes" id="UP001249851"/>
    </source>
</evidence>
<protein>
    <submittedName>
        <fullName evidence="3">Uncharacterized protein</fullName>
    </submittedName>
</protein>
<evidence type="ECO:0000256" key="1">
    <source>
        <dbReference type="SAM" id="MobiDB-lite"/>
    </source>
</evidence>
<organism evidence="3 4">
    <name type="scientific">Acropora cervicornis</name>
    <name type="common">Staghorn coral</name>
    <dbReference type="NCBI Taxonomy" id="6130"/>
    <lineage>
        <taxon>Eukaryota</taxon>
        <taxon>Metazoa</taxon>
        <taxon>Cnidaria</taxon>
        <taxon>Anthozoa</taxon>
        <taxon>Hexacorallia</taxon>
        <taxon>Scleractinia</taxon>
        <taxon>Astrocoeniina</taxon>
        <taxon>Acroporidae</taxon>
        <taxon>Acropora</taxon>
    </lineage>
</organism>
<keyword evidence="2" id="KW-1133">Transmembrane helix</keyword>
<evidence type="ECO:0000256" key="2">
    <source>
        <dbReference type="SAM" id="Phobius"/>
    </source>
</evidence>
<keyword evidence="2" id="KW-0812">Transmembrane</keyword>
<reference evidence="3" key="2">
    <citation type="journal article" date="2023" name="Science">
        <title>Genomic signatures of disease resistance in endangered staghorn corals.</title>
        <authorList>
            <person name="Vollmer S.V."/>
            <person name="Selwyn J.D."/>
            <person name="Despard B.A."/>
            <person name="Roesel C.L."/>
        </authorList>
    </citation>
    <scope>NUCLEOTIDE SEQUENCE</scope>
    <source>
        <strain evidence="3">K2</strain>
    </source>
</reference>
<accession>A0AAD9VEJ5</accession>
<reference evidence="3" key="1">
    <citation type="journal article" date="2023" name="G3 (Bethesda)">
        <title>Whole genome assembly and annotation of the endangered Caribbean coral Acropora cervicornis.</title>
        <authorList>
            <person name="Selwyn J.D."/>
            <person name="Vollmer S.V."/>
        </authorList>
    </citation>
    <scope>NUCLEOTIDE SEQUENCE</scope>
    <source>
        <strain evidence="3">K2</strain>
    </source>
</reference>
<dbReference type="EMBL" id="JARQWQ010000005">
    <property type="protein sequence ID" value="KAK2571591.1"/>
    <property type="molecule type" value="Genomic_DNA"/>
</dbReference>
<keyword evidence="4" id="KW-1185">Reference proteome</keyword>
<evidence type="ECO:0000313" key="3">
    <source>
        <dbReference type="EMBL" id="KAK2571591.1"/>
    </source>
</evidence>
<dbReference type="Proteomes" id="UP001249851">
    <property type="component" value="Unassembled WGS sequence"/>
</dbReference>
<sequence>MAIGFGIVTVALLATFAKYFTKLWFIWLIGVLIIFEIGMFANAGSQKKLEVKAELASGSKTSGSPMKEGPPASGGPTKA</sequence>
<proteinExistence type="predicted"/>
<dbReference type="AlphaFoldDB" id="A0AAD9VEJ5"/>
<name>A0AAD9VEJ5_ACRCE</name>
<comment type="caution">
    <text evidence="3">The sequence shown here is derived from an EMBL/GenBank/DDBJ whole genome shotgun (WGS) entry which is preliminary data.</text>
</comment>
<feature type="transmembrane region" description="Helical" evidence="2">
    <location>
        <begin position="27"/>
        <end position="44"/>
    </location>
</feature>